<gene>
    <name evidence="2" type="ORF">DPMN_016937</name>
</gene>
<proteinExistence type="predicted"/>
<keyword evidence="1" id="KW-0812">Transmembrane</keyword>
<organism evidence="2 3">
    <name type="scientific">Dreissena polymorpha</name>
    <name type="common">Zebra mussel</name>
    <name type="synonym">Mytilus polymorpha</name>
    <dbReference type="NCBI Taxonomy" id="45954"/>
    <lineage>
        <taxon>Eukaryota</taxon>
        <taxon>Metazoa</taxon>
        <taxon>Spiralia</taxon>
        <taxon>Lophotrochozoa</taxon>
        <taxon>Mollusca</taxon>
        <taxon>Bivalvia</taxon>
        <taxon>Autobranchia</taxon>
        <taxon>Heteroconchia</taxon>
        <taxon>Euheterodonta</taxon>
        <taxon>Imparidentia</taxon>
        <taxon>Neoheterodontei</taxon>
        <taxon>Myida</taxon>
        <taxon>Dreissenoidea</taxon>
        <taxon>Dreissenidae</taxon>
        <taxon>Dreissena</taxon>
    </lineage>
</organism>
<dbReference type="GO" id="GO:0034551">
    <property type="term" value="P:mitochondrial respiratory chain complex III assembly"/>
    <property type="evidence" value="ECO:0007669"/>
    <property type="project" value="InterPro"/>
</dbReference>
<dbReference type="InterPro" id="IPR027858">
    <property type="entry name" value="BRAWNIN"/>
</dbReference>
<evidence type="ECO:0000256" key="1">
    <source>
        <dbReference type="SAM" id="Phobius"/>
    </source>
</evidence>
<protein>
    <submittedName>
        <fullName evidence="2">Uncharacterized protein</fullName>
    </submittedName>
</protein>
<dbReference type="EMBL" id="JAIWYP010000001">
    <property type="protein sequence ID" value="KAH3892807.1"/>
    <property type="molecule type" value="Genomic_DNA"/>
</dbReference>
<evidence type="ECO:0000313" key="2">
    <source>
        <dbReference type="EMBL" id="KAH3892807.1"/>
    </source>
</evidence>
<keyword evidence="1" id="KW-0472">Membrane</keyword>
<feature type="transmembrane region" description="Helical" evidence="1">
    <location>
        <begin position="7"/>
        <end position="32"/>
    </location>
</feature>
<comment type="caution">
    <text evidence="2">The sequence shown here is derived from an EMBL/GenBank/DDBJ whole genome shotgun (WGS) entry which is preliminary data.</text>
</comment>
<dbReference type="Proteomes" id="UP000828390">
    <property type="component" value="Unassembled WGS sequence"/>
</dbReference>
<keyword evidence="1" id="KW-1133">Transmembrane helix</keyword>
<dbReference type="Pfam" id="PF14990">
    <property type="entry name" value="DUF4516"/>
    <property type="match status" value="1"/>
</dbReference>
<dbReference type="AlphaFoldDB" id="A0A9D4NAJ8"/>
<reference evidence="2" key="2">
    <citation type="submission" date="2020-11" db="EMBL/GenBank/DDBJ databases">
        <authorList>
            <person name="McCartney M.A."/>
            <person name="Auch B."/>
            <person name="Kono T."/>
            <person name="Mallez S."/>
            <person name="Becker A."/>
            <person name="Gohl D.M."/>
            <person name="Silverstein K.A.T."/>
            <person name="Koren S."/>
            <person name="Bechman K.B."/>
            <person name="Herman A."/>
            <person name="Abrahante J.E."/>
            <person name="Garbe J."/>
        </authorList>
    </citation>
    <scope>NUCLEOTIDE SEQUENCE</scope>
    <source>
        <strain evidence="2">Duluth1</strain>
        <tissue evidence="2">Whole animal</tissue>
    </source>
</reference>
<dbReference type="GO" id="GO:0005739">
    <property type="term" value="C:mitochondrion"/>
    <property type="evidence" value="ECO:0007669"/>
    <property type="project" value="GOC"/>
</dbReference>
<keyword evidence="3" id="KW-1185">Reference proteome</keyword>
<name>A0A9D4NAJ8_DREPO</name>
<sequence length="51" mass="5597">MPAGVTWGVYLSTLTVSLLAMLAGAQTVHFVYRPLEVWAWLPHSNNQSPGK</sequence>
<reference evidence="2" key="1">
    <citation type="journal article" date="2019" name="bioRxiv">
        <title>The Genome of the Zebra Mussel, Dreissena polymorpha: A Resource for Invasive Species Research.</title>
        <authorList>
            <person name="McCartney M.A."/>
            <person name="Auch B."/>
            <person name="Kono T."/>
            <person name="Mallez S."/>
            <person name="Zhang Y."/>
            <person name="Obille A."/>
            <person name="Becker A."/>
            <person name="Abrahante J.E."/>
            <person name="Garbe J."/>
            <person name="Badalamenti J.P."/>
            <person name="Herman A."/>
            <person name="Mangelson H."/>
            <person name="Liachko I."/>
            <person name="Sullivan S."/>
            <person name="Sone E.D."/>
            <person name="Koren S."/>
            <person name="Silverstein K.A.T."/>
            <person name="Beckman K.B."/>
            <person name="Gohl D.M."/>
        </authorList>
    </citation>
    <scope>NUCLEOTIDE SEQUENCE</scope>
    <source>
        <strain evidence="2">Duluth1</strain>
        <tissue evidence="2">Whole animal</tissue>
    </source>
</reference>
<accession>A0A9D4NAJ8</accession>
<evidence type="ECO:0000313" key="3">
    <source>
        <dbReference type="Proteomes" id="UP000828390"/>
    </source>
</evidence>